<evidence type="ECO:0000256" key="3">
    <source>
        <dbReference type="ARBA" id="ARBA00022598"/>
    </source>
</evidence>
<gene>
    <name evidence="14" type="primary">WBGene00203266</name>
</gene>
<dbReference type="SUPFAM" id="SSF47323">
    <property type="entry name" value="Anticodon-binding domain of a subclass of class I aminoacyl-tRNA synthetases"/>
    <property type="match status" value="1"/>
</dbReference>
<dbReference type="GO" id="GO:0004814">
    <property type="term" value="F:arginine-tRNA ligase activity"/>
    <property type="evidence" value="ECO:0000318"/>
    <property type="project" value="GO_Central"/>
</dbReference>
<dbReference type="SUPFAM" id="SSF52374">
    <property type="entry name" value="Nucleotidylyl transferase"/>
    <property type="match status" value="1"/>
</dbReference>
<dbReference type="GO" id="GO:0006420">
    <property type="term" value="P:arginyl-tRNA aminoacylation"/>
    <property type="evidence" value="ECO:0000318"/>
    <property type="project" value="GO_Central"/>
</dbReference>
<dbReference type="InterPro" id="IPR035684">
    <property type="entry name" value="ArgRS_core"/>
</dbReference>
<evidence type="ECO:0000256" key="2">
    <source>
        <dbReference type="ARBA" id="ARBA00012837"/>
    </source>
</evidence>
<reference evidence="15" key="1">
    <citation type="journal article" date="2008" name="Nat. Genet.">
        <title>The Pristionchus pacificus genome provides a unique perspective on nematode lifestyle and parasitism.</title>
        <authorList>
            <person name="Dieterich C."/>
            <person name="Clifton S.W."/>
            <person name="Schuster L.N."/>
            <person name="Chinwalla A."/>
            <person name="Delehaunty K."/>
            <person name="Dinkelacker I."/>
            <person name="Fulton L."/>
            <person name="Fulton R."/>
            <person name="Godfrey J."/>
            <person name="Minx P."/>
            <person name="Mitreva M."/>
            <person name="Roeseler W."/>
            <person name="Tian H."/>
            <person name="Witte H."/>
            <person name="Yang S.P."/>
            <person name="Wilson R.K."/>
            <person name="Sommer R.J."/>
        </authorList>
    </citation>
    <scope>NUCLEOTIDE SEQUENCE [LARGE SCALE GENOMIC DNA]</scope>
    <source>
        <strain evidence="15">PS312</strain>
    </source>
</reference>
<evidence type="ECO:0000313" key="15">
    <source>
        <dbReference type="Proteomes" id="UP000005239"/>
    </source>
</evidence>
<dbReference type="InterPro" id="IPR014729">
    <property type="entry name" value="Rossmann-like_a/b/a_fold"/>
</dbReference>
<evidence type="ECO:0000256" key="1">
    <source>
        <dbReference type="ARBA" id="ARBA00005594"/>
    </source>
</evidence>
<dbReference type="Pfam" id="PF05746">
    <property type="entry name" value="DALR_1"/>
    <property type="match status" value="1"/>
</dbReference>
<dbReference type="InterPro" id="IPR001412">
    <property type="entry name" value="aa-tRNA-synth_I_CS"/>
</dbReference>
<comment type="function">
    <text evidence="11">Catalyzes the attachment of arginine to tRNA(Arg) in a two-step reaction: arginine is first activated by ATP to form Arg-AMP and then transferred to the acceptor end of tRNA(Arg).</text>
</comment>
<keyword evidence="4 12" id="KW-0547">Nucleotide-binding</keyword>
<evidence type="ECO:0000256" key="12">
    <source>
        <dbReference type="RuleBase" id="RU363038"/>
    </source>
</evidence>
<evidence type="ECO:0000256" key="9">
    <source>
        <dbReference type="ARBA" id="ARBA00039495"/>
    </source>
</evidence>
<dbReference type="Gene3D" id="1.10.730.10">
    <property type="entry name" value="Isoleucyl-tRNA Synthetase, Domain 1"/>
    <property type="match status" value="1"/>
</dbReference>
<comment type="catalytic activity">
    <reaction evidence="10">
        <text>tRNA(Arg) + L-arginine + ATP = L-arginyl-tRNA(Arg) + AMP + diphosphate</text>
        <dbReference type="Rhea" id="RHEA:20301"/>
        <dbReference type="Rhea" id="RHEA-COMP:9658"/>
        <dbReference type="Rhea" id="RHEA-COMP:9673"/>
        <dbReference type="ChEBI" id="CHEBI:30616"/>
        <dbReference type="ChEBI" id="CHEBI:32682"/>
        <dbReference type="ChEBI" id="CHEBI:33019"/>
        <dbReference type="ChEBI" id="CHEBI:78442"/>
        <dbReference type="ChEBI" id="CHEBI:78513"/>
        <dbReference type="ChEBI" id="CHEBI:456215"/>
        <dbReference type="EC" id="6.1.1.19"/>
    </reaction>
</comment>
<sequence>MGSTGFSLSQLRQHGLINLLKKAQTGTAENIVIDYSSPNIAKRFHVGNLRSTLIGRYTAKLNSSIGHNVTSINYLGDWGRQMAIIIAYWPKVRPSDSYWNSVGDGEKVRLLTDCYVVGNRVIESDEQLRDDVRRIHLMMEHTKLTGEEADSDEIRQWRDIVKISANHLNHFYSLFDCQFTTWMYESEESGRAQLLVSDLLSKNLAVTDDKGTIMKDGDIFHRLGRSDGTTLYLTRDISSLLYRDKLYSADKYIYVVERAQRNHFTALKRVMELIGYEDLAAKIVHLSYGRVKGLSTRKGRTEVVEEILESGKELAKEWMGKSATAKELTQQESEETSLKLAISSLIVTEMRRARNSDYEFSWKRTFDPSSGNNALFLHSKYSRLCSIEETNRAMMDGLDEYPIIEEPSSIPLISSLISLYSSALSSSHSMESHELTNSLLSLGRECGKAGVTLRVKGSEENIARSRLALLNLAKRSIEESMGILGIPLISKM</sequence>
<dbReference type="GO" id="GO:0005739">
    <property type="term" value="C:mitochondrion"/>
    <property type="evidence" value="ECO:0000318"/>
    <property type="project" value="GO_Central"/>
</dbReference>
<accession>A0A8R1YIJ3</accession>
<feature type="domain" description="DALR anticodon binding" evidence="13">
    <location>
        <begin position="377"/>
        <end position="492"/>
    </location>
</feature>
<keyword evidence="5 12" id="KW-0067">ATP-binding</keyword>
<dbReference type="OrthoDB" id="68056at2759"/>
<proteinExistence type="inferred from homology"/>
<comment type="similarity">
    <text evidence="1 12">Belongs to the class-I aminoacyl-tRNA synthetase family.</text>
</comment>
<dbReference type="InterPro" id="IPR008909">
    <property type="entry name" value="DALR_anticod-bd"/>
</dbReference>
<dbReference type="AlphaFoldDB" id="A0A8R1YIJ3"/>
<dbReference type="Gene3D" id="3.40.50.620">
    <property type="entry name" value="HUPs"/>
    <property type="match status" value="1"/>
</dbReference>
<dbReference type="GO" id="GO:0032543">
    <property type="term" value="P:mitochondrial translation"/>
    <property type="evidence" value="ECO:0000318"/>
    <property type="project" value="GO_Central"/>
</dbReference>
<reference evidence="14" key="2">
    <citation type="submission" date="2022-06" db="UniProtKB">
        <authorList>
            <consortium name="EnsemblMetazoa"/>
        </authorList>
    </citation>
    <scope>IDENTIFICATION</scope>
    <source>
        <strain evidence="14">PS312</strain>
    </source>
</reference>
<evidence type="ECO:0000259" key="13">
    <source>
        <dbReference type="SMART" id="SM00836"/>
    </source>
</evidence>
<keyword evidence="6 12" id="KW-0648">Protein biosynthesis</keyword>
<evidence type="ECO:0000256" key="5">
    <source>
        <dbReference type="ARBA" id="ARBA00022840"/>
    </source>
</evidence>
<dbReference type="EC" id="6.1.1.19" evidence="2"/>
<name>A0A8R1YIJ3_PRIPA</name>
<dbReference type="PANTHER" id="PTHR11956:SF11">
    <property type="entry name" value="ARGININE--TRNA LIGASE, MITOCHONDRIAL-RELATED"/>
    <property type="match status" value="1"/>
</dbReference>
<evidence type="ECO:0000313" key="14">
    <source>
        <dbReference type="EnsemblMetazoa" id="PPA30398.1"/>
    </source>
</evidence>
<evidence type="ECO:0000256" key="6">
    <source>
        <dbReference type="ARBA" id="ARBA00022917"/>
    </source>
</evidence>
<keyword evidence="3 12" id="KW-0436">Ligase</keyword>
<dbReference type="PRINTS" id="PR01038">
    <property type="entry name" value="TRNASYNTHARG"/>
</dbReference>
<keyword evidence="15" id="KW-1185">Reference proteome</keyword>
<dbReference type="Proteomes" id="UP000005239">
    <property type="component" value="Unassembled WGS sequence"/>
</dbReference>
<dbReference type="EnsemblMetazoa" id="PPA30398.1">
    <property type="protein sequence ID" value="PPA30398.1"/>
    <property type="gene ID" value="WBGene00203266"/>
</dbReference>
<dbReference type="Pfam" id="PF00750">
    <property type="entry name" value="tRNA-synt_1d"/>
    <property type="match status" value="1"/>
</dbReference>
<organism evidence="14 15">
    <name type="scientific">Pristionchus pacificus</name>
    <name type="common">Parasitic nematode worm</name>
    <dbReference type="NCBI Taxonomy" id="54126"/>
    <lineage>
        <taxon>Eukaryota</taxon>
        <taxon>Metazoa</taxon>
        <taxon>Ecdysozoa</taxon>
        <taxon>Nematoda</taxon>
        <taxon>Chromadorea</taxon>
        <taxon>Rhabditida</taxon>
        <taxon>Rhabditina</taxon>
        <taxon>Diplogasteromorpha</taxon>
        <taxon>Diplogasteroidea</taxon>
        <taxon>Neodiplogasteridae</taxon>
        <taxon>Pristionchus</taxon>
    </lineage>
</organism>
<evidence type="ECO:0000256" key="11">
    <source>
        <dbReference type="ARBA" id="ARBA00049595"/>
    </source>
</evidence>
<protein>
    <recommendedName>
        <fullName evidence="9">Probable arginine--tRNA ligase, mitochondrial</fullName>
        <ecNumber evidence="2">6.1.1.19</ecNumber>
    </recommendedName>
    <alternativeName>
        <fullName evidence="8">Arginyl-tRNA synthetase</fullName>
    </alternativeName>
</protein>
<evidence type="ECO:0000256" key="4">
    <source>
        <dbReference type="ARBA" id="ARBA00022741"/>
    </source>
</evidence>
<evidence type="ECO:0000256" key="8">
    <source>
        <dbReference type="ARBA" id="ARBA00033033"/>
    </source>
</evidence>
<dbReference type="SMART" id="SM00836">
    <property type="entry name" value="DALR_1"/>
    <property type="match status" value="1"/>
</dbReference>
<dbReference type="PANTHER" id="PTHR11956">
    <property type="entry name" value="ARGINYL-TRNA SYNTHETASE"/>
    <property type="match status" value="1"/>
</dbReference>
<keyword evidence="7 12" id="KW-0030">Aminoacyl-tRNA synthetase</keyword>
<evidence type="ECO:0000256" key="7">
    <source>
        <dbReference type="ARBA" id="ARBA00023146"/>
    </source>
</evidence>
<dbReference type="PROSITE" id="PS00178">
    <property type="entry name" value="AA_TRNA_LIGASE_I"/>
    <property type="match status" value="1"/>
</dbReference>
<dbReference type="InterPro" id="IPR001278">
    <property type="entry name" value="Arg-tRNA-ligase"/>
</dbReference>
<dbReference type="GO" id="GO:0005524">
    <property type="term" value="F:ATP binding"/>
    <property type="evidence" value="ECO:0007669"/>
    <property type="project" value="UniProtKB-KW"/>
</dbReference>
<dbReference type="InterPro" id="IPR009080">
    <property type="entry name" value="tRNAsynth_Ia_anticodon-bd"/>
</dbReference>
<evidence type="ECO:0000256" key="10">
    <source>
        <dbReference type="ARBA" id="ARBA00049339"/>
    </source>
</evidence>